<dbReference type="Pfam" id="PF01226">
    <property type="entry name" value="Form_Nir_trans"/>
    <property type="match status" value="1"/>
</dbReference>
<dbReference type="InterPro" id="IPR000292">
    <property type="entry name" value="For/NO2_transpt"/>
</dbReference>
<sequence>MATMESKALETLRNKAQASAQMVQHRPVEYLVRSMLAGIYLGFATIFCLKTVNRMYMDLEPMTGFVAAILFGVALVMIMYGGAELFTGNTMYFTISTLTGYTSVKTTIRVWTFCFIGNALGGLFFALLMAPTGIIQELGMQNWLFALVEGKMNHTAIEIFFRAILCNWMVCMAIFLPKTLKNEFAQIFTLMLLVSVFFVSSFEHVIANLVSFSLVLIIPHPETITIGKAIHNLIPATLGNIIGGALFMGALYTWLNVKKETTTKVTKLRTKKSM</sequence>
<feature type="transmembrane region" description="Helical" evidence="6">
    <location>
        <begin position="188"/>
        <end position="218"/>
    </location>
</feature>
<comment type="caution">
    <text evidence="7">The sequence shown here is derived from an EMBL/GenBank/DDBJ whole genome shotgun (WGS) entry which is preliminary data.</text>
</comment>
<feature type="transmembrane region" description="Helical" evidence="6">
    <location>
        <begin position="155"/>
        <end position="176"/>
    </location>
</feature>
<keyword evidence="2 6" id="KW-0812">Transmembrane</keyword>
<keyword evidence="3 6" id="KW-1133">Transmembrane helix</keyword>
<feature type="transmembrane region" description="Helical" evidence="6">
    <location>
        <begin position="61"/>
        <end position="80"/>
    </location>
</feature>
<dbReference type="InterPro" id="IPR024002">
    <property type="entry name" value="For/NO2_transpt_CS"/>
</dbReference>
<dbReference type="RefSeq" id="WP_244681907.1">
    <property type="nucleotide sequence ID" value="NZ_JALIRM010000009.1"/>
</dbReference>
<feature type="transmembrane region" description="Helical" evidence="6">
    <location>
        <begin position="238"/>
        <end position="257"/>
    </location>
</feature>
<evidence type="ECO:0000256" key="1">
    <source>
        <dbReference type="ARBA" id="ARBA00004141"/>
    </source>
</evidence>
<dbReference type="PROSITE" id="PS01005">
    <property type="entry name" value="FORMATE_NITRITE_TP_1"/>
    <property type="match status" value="1"/>
</dbReference>
<comment type="similarity">
    <text evidence="5">Belongs to the FNT transporter (TC 1.A.16) family.</text>
</comment>
<evidence type="ECO:0000256" key="6">
    <source>
        <dbReference type="SAM" id="Phobius"/>
    </source>
</evidence>
<name>A0ABU0D5M5_9BACI</name>
<keyword evidence="8" id="KW-1185">Reference proteome</keyword>
<evidence type="ECO:0000256" key="3">
    <source>
        <dbReference type="ARBA" id="ARBA00022989"/>
    </source>
</evidence>
<gene>
    <name evidence="7" type="ORF">J2S14_002550</name>
</gene>
<evidence type="ECO:0000256" key="5">
    <source>
        <dbReference type="ARBA" id="ARBA00049660"/>
    </source>
</evidence>
<dbReference type="PANTHER" id="PTHR30520">
    <property type="entry name" value="FORMATE TRANSPORTER-RELATED"/>
    <property type="match status" value="1"/>
</dbReference>
<feature type="transmembrane region" description="Helical" evidence="6">
    <location>
        <begin position="111"/>
        <end position="135"/>
    </location>
</feature>
<comment type="subcellular location">
    <subcellularLocation>
        <location evidence="1">Membrane</location>
        <topology evidence="1">Multi-pass membrane protein</topology>
    </subcellularLocation>
</comment>
<evidence type="ECO:0000256" key="4">
    <source>
        <dbReference type="ARBA" id="ARBA00023136"/>
    </source>
</evidence>
<proteinExistence type="inferred from homology"/>
<dbReference type="Gene3D" id="1.20.1080.10">
    <property type="entry name" value="Glycerol uptake facilitator protein"/>
    <property type="match status" value="1"/>
</dbReference>
<evidence type="ECO:0000313" key="7">
    <source>
        <dbReference type="EMBL" id="MDQ0343715.1"/>
    </source>
</evidence>
<organism evidence="7 8">
    <name type="scientific">Lederbergia wuyishanensis</name>
    <dbReference type="NCBI Taxonomy" id="1347903"/>
    <lineage>
        <taxon>Bacteria</taxon>
        <taxon>Bacillati</taxon>
        <taxon>Bacillota</taxon>
        <taxon>Bacilli</taxon>
        <taxon>Bacillales</taxon>
        <taxon>Bacillaceae</taxon>
        <taxon>Lederbergia</taxon>
    </lineage>
</organism>
<protein>
    <submittedName>
        <fullName evidence="7">Nitrite transporter NirC</fullName>
    </submittedName>
</protein>
<feature type="transmembrane region" description="Helical" evidence="6">
    <location>
        <begin position="30"/>
        <end position="49"/>
    </location>
</feature>
<accession>A0ABU0D5M5</accession>
<dbReference type="Proteomes" id="UP001232343">
    <property type="component" value="Unassembled WGS sequence"/>
</dbReference>
<evidence type="ECO:0000313" key="8">
    <source>
        <dbReference type="Proteomes" id="UP001232343"/>
    </source>
</evidence>
<dbReference type="InterPro" id="IPR023271">
    <property type="entry name" value="Aquaporin-like"/>
</dbReference>
<reference evidence="7 8" key="1">
    <citation type="submission" date="2023-07" db="EMBL/GenBank/DDBJ databases">
        <title>Genomic Encyclopedia of Type Strains, Phase IV (KMG-IV): sequencing the most valuable type-strain genomes for metagenomic binning, comparative biology and taxonomic classification.</title>
        <authorList>
            <person name="Goeker M."/>
        </authorList>
    </citation>
    <scope>NUCLEOTIDE SEQUENCE [LARGE SCALE GENOMIC DNA]</scope>
    <source>
        <strain evidence="7 8">DSM 27848</strain>
    </source>
</reference>
<keyword evidence="4 6" id="KW-0472">Membrane</keyword>
<evidence type="ECO:0000256" key="2">
    <source>
        <dbReference type="ARBA" id="ARBA00022692"/>
    </source>
</evidence>
<dbReference type="PANTHER" id="PTHR30520:SF8">
    <property type="entry name" value="NITRITE TRANSPORTER NIRC"/>
    <property type="match status" value="1"/>
</dbReference>
<dbReference type="EMBL" id="JAUSUO010000006">
    <property type="protein sequence ID" value="MDQ0343715.1"/>
    <property type="molecule type" value="Genomic_DNA"/>
</dbReference>